<feature type="compositionally biased region" description="Basic and acidic residues" evidence="1">
    <location>
        <begin position="39"/>
        <end position="48"/>
    </location>
</feature>
<sequence length="48" mass="5670">MKADKSDQQNFTEKFAVIKPVKQKDGPWEYEQPLKPRPKVFEDNHPAE</sequence>
<accession>A0A212LYB5</accession>
<dbReference type="AlphaFoldDB" id="A0A212LYB5"/>
<reference evidence="2" key="1">
    <citation type="submission" date="2016-08" db="EMBL/GenBank/DDBJ databases">
        <authorList>
            <person name="Seilhamer J.J."/>
        </authorList>
    </citation>
    <scope>NUCLEOTIDE SEQUENCE</scope>
    <source>
        <strain evidence="2">86</strain>
    </source>
</reference>
<proteinExistence type="predicted"/>
<evidence type="ECO:0000313" key="2">
    <source>
        <dbReference type="EMBL" id="SCM82506.1"/>
    </source>
</evidence>
<protein>
    <submittedName>
        <fullName evidence="2">Uncharacterized protein</fullName>
    </submittedName>
</protein>
<gene>
    <name evidence="2" type="ORF">KL86SPO_50277</name>
</gene>
<feature type="region of interest" description="Disordered" evidence="1">
    <location>
        <begin position="1"/>
        <end position="48"/>
    </location>
</feature>
<name>A0A212LYB5_9FIRM</name>
<dbReference type="RefSeq" id="WP_288185169.1">
    <property type="nucleotide sequence ID" value="NZ_LT608335.1"/>
</dbReference>
<evidence type="ECO:0000256" key="1">
    <source>
        <dbReference type="SAM" id="MobiDB-lite"/>
    </source>
</evidence>
<organism evidence="2">
    <name type="scientific">uncultured Sporomusa sp</name>
    <dbReference type="NCBI Taxonomy" id="307249"/>
    <lineage>
        <taxon>Bacteria</taxon>
        <taxon>Bacillati</taxon>
        <taxon>Bacillota</taxon>
        <taxon>Negativicutes</taxon>
        <taxon>Selenomonadales</taxon>
        <taxon>Sporomusaceae</taxon>
        <taxon>Sporomusa</taxon>
        <taxon>environmental samples</taxon>
    </lineage>
</organism>
<dbReference type="EMBL" id="FMJE01000005">
    <property type="protein sequence ID" value="SCM82506.1"/>
    <property type="molecule type" value="Genomic_DNA"/>
</dbReference>